<dbReference type="AlphaFoldDB" id="A0A1X7VAQ2"/>
<name>A0A1X7VAQ2_AMPQE</name>
<dbReference type="PANTHER" id="PTHR47086">
    <property type="entry name" value="BTB DOMAIN-CONTAINING PROTEIN"/>
    <property type="match status" value="1"/>
</dbReference>
<proteinExistence type="predicted"/>
<dbReference type="Pfam" id="PF21599">
    <property type="entry name" value="ZSWIM3_N"/>
    <property type="match status" value="1"/>
</dbReference>
<sequence length="90" mass="10504">MAVASDSFSVGDLFTSFDELQQCVEKYQKKRSVQFYIRDSRSIEAALKRKTKKQLRPDLKYAEITYRCIHGGKKYKPTIQLERTVPVNLN</sequence>
<dbReference type="InterPro" id="IPR048325">
    <property type="entry name" value="ZSWIM3_N"/>
</dbReference>
<accession>A0A1X7VAQ2</accession>
<dbReference type="InterPro" id="IPR040854">
    <property type="entry name" value="ZSWIM9"/>
</dbReference>
<feature type="domain" description="ZSWIM3 N-terminal" evidence="1">
    <location>
        <begin position="10"/>
        <end position="76"/>
    </location>
</feature>
<dbReference type="EnsemblMetazoa" id="Aqu2.1.37380_001">
    <property type="protein sequence ID" value="Aqu2.1.37380_001"/>
    <property type="gene ID" value="Aqu2.1.37380"/>
</dbReference>
<organism evidence="2">
    <name type="scientific">Amphimedon queenslandica</name>
    <name type="common">Sponge</name>
    <dbReference type="NCBI Taxonomy" id="400682"/>
    <lineage>
        <taxon>Eukaryota</taxon>
        <taxon>Metazoa</taxon>
        <taxon>Porifera</taxon>
        <taxon>Demospongiae</taxon>
        <taxon>Heteroscleromorpha</taxon>
        <taxon>Haplosclerida</taxon>
        <taxon>Niphatidae</taxon>
        <taxon>Amphimedon</taxon>
    </lineage>
</organism>
<evidence type="ECO:0000259" key="1">
    <source>
        <dbReference type="Pfam" id="PF21599"/>
    </source>
</evidence>
<dbReference type="InParanoid" id="A0A1X7VAQ2"/>
<reference evidence="2" key="1">
    <citation type="submission" date="2017-05" db="UniProtKB">
        <authorList>
            <consortium name="EnsemblMetazoa"/>
        </authorList>
    </citation>
    <scope>IDENTIFICATION</scope>
</reference>
<dbReference type="OMA" id="AYYNCIK"/>
<evidence type="ECO:0000313" key="2">
    <source>
        <dbReference type="EnsemblMetazoa" id="Aqu2.1.37380_001"/>
    </source>
</evidence>
<protein>
    <recommendedName>
        <fullName evidence="1">ZSWIM3 N-terminal domain-containing protein</fullName>
    </recommendedName>
</protein>
<dbReference type="PANTHER" id="PTHR47086:SF4">
    <property type="entry name" value="BTB DOMAIN-CONTAINING PROTEIN"/>
    <property type="match status" value="1"/>
</dbReference>